<dbReference type="EMBL" id="CP114584">
    <property type="protein sequence ID" value="WBA16020.1"/>
    <property type="molecule type" value="Genomic_DNA"/>
</dbReference>
<evidence type="ECO:0000313" key="1">
    <source>
        <dbReference type="EMBL" id="WBA16020.1"/>
    </source>
</evidence>
<name>A0ABY7LKJ3_9GAMM</name>
<dbReference type="Proteomes" id="UP001164676">
    <property type="component" value="Chromosome"/>
</dbReference>
<organism evidence="1 2">
    <name type="scientific">Salinivibrio proteolyticus</name>
    <dbReference type="NCBI Taxonomy" id="334715"/>
    <lineage>
        <taxon>Bacteria</taxon>
        <taxon>Pseudomonadati</taxon>
        <taxon>Pseudomonadota</taxon>
        <taxon>Gammaproteobacteria</taxon>
        <taxon>Vibrionales</taxon>
        <taxon>Vibrionaceae</taxon>
        <taxon>Salinivibrio</taxon>
    </lineage>
</organism>
<sequence length="182" mass="19997">MDCRPIALLGGACKLGAVLSHQLAGKGFIPILIDHRITNGLDIVADEPRARFREAQPSASETLRVLEECCRQMGPLHGAVVLLEQGQTYLSAVGWHDLMAACIHEPAFVMLQSLNPNGPAHKPDTECVKRFNRVIFKSDHTINTNDESLLEGKKCEVLSSLTGFLISEDSKFIDNQSFEISL</sequence>
<dbReference type="RefSeq" id="WP_269598511.1">
    <property type="nucleotide sequence ID" value="NZ_CP114584.1"/>
</dbReference>
<proteinExistence type="predicted"/>
<accession>A0ABY7LKJ3</accession>
<keyword evidence="2" id="KW-1185">Reference proteome</keyword>
<reference evidence="1" key="1">
    <citation type="submission" date="2022-09" db="EMBL/GenBank/DDBJ databases">
        <authorList>
            <person name="Li Z.-J."/>
        </authorList>
    </citation>
    <scope>NUCLEOTIDE SEQUENCE</scope>
    <source>
        <strain evidence="1">TGB10</strain>
    </source>
</reference>
<gene>
    <name evidence="1" type="ORF">N7E60_07110</name>
</gene>
<protein>
    <submittedName>
        <fullName evidence="1">Uncharacterized protein</fullName>
    </submittedName>
</protein>
<evidence type="ECO:0000313" key="2">
    <source>
        <dbReference type="Proteomes" id="UP001164676"/>
    </source>
</evidence>